<sequence>MSAADKSRGFFSRSKHKNAADKRIDDDAARPVSRSSHQSRHVRESSIVSVDRPSTPEMGINHMAGPITAIPYDTTHQDRRSPIPVEYLPRPDQMAQRREPLPHQLNKSTSDFHQYPSFDANQLANAAGSHLSARPPQGTHNITMASTGRAAQLQQWGPGGPPANYPRGSYATSTHSGYGGRDPYAPSAGRASRESDQSSIFSGNARDPDPPATPRLSRLTALPSATSQSSFASHNSNRDSHRVTKFPGGSYSPGGGPEGFSLTRPDDDRVTEQMFYELMQKRGWHNLPEQARRQMTAYPSSKKWTLIYQDRLAEWQGEQRRRQTAKIGQYSNVDLSSANNSAPFSSSDEEGSPEWYVRKVMDNTLDTKGLGSLEVNLRTQQIGWVKRFIECQGQVALTNVLLKINRKTATGPAQPQDSKGSDKNLDKEYDIVKCLKALLNNKYGADDALAHQQVVVALATSLISPRLTTRKLVSDVLTFLCHWEEGDGHMKVIQAMDVVKTQHNENGRFDAWMRLVEVTVDGRGKMGSLVGASDELRSGGIGMENLLMEYAVATLILINMIIDAPERDLQLRMHLRAQFGACGIKRILTKMEAFQYDLIDKQIEHYRTNEAIDYEDMLERENSSIKDNFEGEVKDLNDPAQIVDAIQQRLQGTKTQDYFVSALQHLLLIRDNDGEERLRMFQLVDSMLSYVAMDRRLPNMDLKQSLNFTVQSLLDKLHTDSEARQALDEALESRQIADAAMAERDEMRAKLELGADGLVAKLQRQLEEQARFIEAQKRHADGLKAEIESMQTVRAKEAQRYELETRELYLMLRDAQDVAASQAVKTSSGATKLADEDPVRMQGIMDRERLMERLQMQIERQKTQYKLEGRVWGETVGPSDRLRALREEMDGYSAPEGSGLPPDGITNSMLGTVSRNTKIPRKPVNAQGEPIAEDGEDTDGDIVYEKPRLVVMKRPVMDPRQASNLLSEIQAKGKKYDDSDDDDDLTPGENGAPRIQITGASGGVPGGIPGEVGGFPGGVPGQTGGLPGGVPGEVGGLPGGVAGEVGGYPGGVPGGGPPPPPPPPPMPGQGGMPPPPPPPPPPPMPGQLPGAPPPPPPPPPPPMPGQVPGAPPPPPPPPPPPGGAPGAPPPPPMPGAMSGRFLSAQNDFSPVPTIGLPVVRPKKKLKAFHWEKVDTPEASHWAAHDPSAQEREEKYLELSKKGILDEVEKLFMAREIKKLGGGNSKKDDKKQLISGDLRKAYHIALAKFSQYPVEKIVQMIIHCDTSVLDNPVVMDFLQKEDLCNIPDNLSKQMAPYSKDWTGPGAADDKREMDPSELTREDQLFLFTAYELHHYWKSRMRALSLTRTFESDYDEINEKIRQVVDVSESLRDSVSLMNVLGLILDIGNYMNDANKQARGFKLSSLARLGMVKDDKNESTLADLVERIVRNQYPEWEIFATDIAPVIAVQKINIEQLQLDAKKYIDNIKNVQMTLDSGSLSDPKKFHPQDRVSPIVQRCMKDARRKAEQMSLYLEEMTRTYNDIMVFYGEDPADENARRDFFAKLAFFLQEWKKSREKNIQVEEQRRRNEASMKRKHAHQLKINAVAEAAGHQSPASPASAGAMDSLLEKLRAAAPQARDQRDRRRRARLRDRHQVRVASGQKIPDPNENPDIENGLRSDGTSVADTNGEGPMSPALLSPSVASEGGEDSLASRAEMLLRDMRGGDGAEDGEGEPRDSSIRRSAAEERRSRRRRLKGGSVASTTSGAGGEGEDADGMKSPVTDENIPPVPALPPDSMSSPKTAESEEAKPSSPAEPDAQPPSSPH</sequence>
<organism evidence="6 7">
    <name type="scientific">Apiospora arundinis</name>
    <dbReference type="NCBI Taxonomy" id="335852"/>
    <lineage>
        <taxon>Eukaryota</taxon>
        <taxon>Fungi</taxon>
        <taxon>Dikarya</taxon>
        <taxon>Ascomycota</taxon>
        <taxon>Pezizomycotina</taxon>
        <taxon>Sordariomycetes</taxon>
        <taxon>Xylariomycetidae</taxon>
        <taxon>Amphisphaeriales</taxon>
        <taxon>Apiosporaceae</taxon>
        <taxon>Apiospora</taxon>
    </lineage>
</organism>
<dbReference type="SMART" id="SM00498">
    <property type="entry name" value="FH2"/>
    <property type="match status" value="1"/>
</dbReference>
<dbReference type="EMBL" id="JAPCWZ010000007">
    <property type="protein sequence ID" value="KAK8856125.1"/>
    <property type="molecule type" value="Genomic_DNA"/>
</dbReference>
<feature type="compositionally biased region" description="Gly residues" evidence="2">
    <location>
        <begin position="1000"/>
        <end position="1054"/>
    </location>
</feature>
<dbReference type="Gene3D" id="6.10.30.50">
    <property type="match status" value="1"/>
</dbReference>
<evidence type="ECO:0000313" key="6">
    <source>
        <dbReference type="EMBL" id="KAK8856125.1"/>
    </source>
</evidence>
<feature type="region of interest" description="Disordered" evidence="2">
    <location>
        <begin position="1610"/>
        <end position="1803"/>
    </location>
</feature>
<dbReference type="InterPro" id="IPR011989">
    <property type="entry name" value="ARM-like"/>
</dbReference>
<dbReference type="PROSITE" id="PS51444">
    <property type="entry name" value="FH2"/>
    <property type="match status" value="1"/>
</dbReference>
<feature type="compositionally biased region" description="Basic and acidic residues" evidence="2">
    <location>
        <begin position="18"/>
        <end position="29"/>
    </location>
</feature>
<feature type="compositionally biased region" description="Basic and acidic residues" evidence="2">
    <location>
        <begin position="1695"/>
        <end position="1704"/>
    </location>
</feature>
<feature type="region of interest" description="Disordered" evidence="2">
    <location>
        <begin position="1"/>
        <end position="95"/>
    </location>
</feature>
<gene>
    <name evidence="6" type="ORF">PGQ11_012037</name>
</gene>
<dbReference type="PROSITE" id="PS51231">
    <property type="entry name" value="DAD"/>
    <property type="match status" value="1"/>
</dbReference>
<dbReference type="SUPFAM" id="SSF101447">
    <property type="entry name" value="Formin homology 2 domain (FH2 domain)"/>
    <property type="match status" value="1"/>
</dbReference>
<evidence type="ECO:0000256" key="2">
    <source>
        <dbReference type="SAM" id="MobiDB-lite"/>
    </source>
</evidence>
<feature type="region of interest" description="Disordered" evidence="2">
    <location>
        <begin position="920"/>
        <end position="939"/>
    </location>
</feature>
<dbReference type="Proteomes" id="UP001390339">
    <property type="component" value="Unassembled WGS sequence"/>
</dbReference>
<keyword evidence="7" id="KW-1185">Reference proteome</keyword>
<evidence type="ECO:0000313" key="7">
    <source>
        <dbReference type="Proteomes" id="UP001390339"/>
    </source>
</evidence>
<dbReference type="Pfam" id="PF06371">
    <property type="entry name" value="Drf_GBD"/>
    <property type="match status" value="1"/>
</dbReference>
<dbReference type="Gene3D" id="1.20.58.2220">
    <property type="entry name" value="Formin, FH2 domain"/>
    <property type="match status" value="1"/>
</dbReference>
<dbReference type="InterPro" id="IPR010472">
    <property type="entry name" value="FH3_dom"/>
</dbReference>
<feature type="region of interest" description="Disordered" evidence="2">
    <location>
        <begin position="971"/>
        <end position="1140"/>
    </location>
</feature>
<evidence type="ECO:0000259" key="5">
    <source>
        <dbReference type="PROSITE" id="PS51444"/>
    </source>
</evidence>
<dbReference type="InterPro" id="IPR051661">
    <property type="entry name" value="Actin_filament_regulator"/>
</dbReference>
<comment type="caution">
    <text evidence="6">The sequence shown here is derived from an EMBL/GenBank/DDBJ whole genome shotgun (WGS) entry which is preliminary data.</text>
</comment>
<dbReference type="Pfam" id="PF02181">
    <property type="entry name" value="FH2"/>
    <property type="match status" value="1"/>
</dbReference>
<comment type="similarity">
    <text evidence="1">Belongs to the formin homology family. BNI1 subfamily.</text>
</comment>
<dbReference type="InterPro" id="IPR042201">
    <property type="entry name" value="FH2_Formin_sf"/>
</dbReference>
<evidence type="ECO:0008006" key="8">
    <source>
        <dbReference type="Google" id="ProtNLM"/>
    </source>
</evidence>
<protein>
    <recommendedName>
        <fullName evidence="8">Cytokinesis protein sepA</fullName>
    </recommendedName>
</protein>
<dbReference type="SMART" id="SM01140">
    <property type="entry name" value="Drf_GBD"/>
    <property type="match status" value="1"/>
</dbReference>
<dbReference type="InterPro" id="IPR014768">
    <property type="entry name" value="GBD/FH3_dom"/>
</dbReference>
<dbReference type="SMART" id="SM01139">
    <property type="entry name" value="Drf_FH3"/>
    <property type="match status" value="1"/>
</dbReference>
<dbReference type="InterPro" id="IPR015425">
    <property type="entry name" value="FH2_Formin"/>
</dbReference>
<dbReference type="PANTHER" id="PTHR47102:SF2">
    <property type="entry name" value="PROTEIN BNI1"/>
    <property type="match status" value="1"/>
</dbReference>
<name>A0ABR2I196_9PEZI</name>
<feature type="compositionally biased region" description="Basic and acidic residues" evidence="2">
    <location>
        <begin position="1711"/>
        <end position="1727"/>
    </location>
</feature>
<dbReference type="SUPFAM" id="SSF48371">
    <property type="entry name" value="ARM repeat"/>
    <property type="match status" value="1"/>
</dbReference>
<dbReference type="PRINTS" id="PR01217">
    <property type="entry name" value="PRICHEXTENSN"/>
</dbReference>
<feature type="domain" description="DAD" evidence="3">
    <location>
        <begin position="1595"/>
        <end position="1627"/>
    </location>
</feature>
<feature type="compositionally biased region" description="Basic residues" evidence="2">
    <location>
        <begin position="1622"/>
        <end position="1634"/>
    </location>
</feature>
<evidence type="ECO:0000259" key="3">
    <source>
        <dbReference type="PROSITE" id="PS51231"/>
    </source>
</evidence>
<dbReference type="InterPro" id="IPR016024">
    <property type="entry name" value="ARM-type_fold"/>
</dbReference>
<dbReference type="PANTHER" id="PTHR47102">
    <property type="entry name" value="PROTEIN BNI1"/>
    <property type="match status" value="1"/>
</dbReference>
<dbReference type="Gene3D" id="1.10.238.150">
    <property type="entry name" value="Formin, FH3 diaphanous domain"/>
    <property type="match status" value="1"/>
</dbReference>
<feature type="domain" description="GBD/FH3" evidence="4">
    <location>
        <begin position="263"/>
        <end position="699"/>
    </location>
</feature>
<feature type="domain" description="FH2" evidence="5">
    <location>
        <begin position="1155"/>
        <end position="1576"/>
    </location>
</feature>
<feature type="region of interest" description="Disordered" evidence="2">
    <location>
        <begin position="147"/>
        <end position="265"/>
    </location>
</feature>
<feature type="compositionally biased region" description="Polar residues" evidence="2">
    <location>
        <begin position="223"/>
        <end position="235"/>
    </location>
</feature>
<dbReference type="PROSITE" id="PS51232">
    <property type="entry name" value="GBD_FH3"/>
    <property type="match status" value="1"/>
</dbReference>
<proteinExistence type="inferred from homology"/>
<reference evidence="6 7" key="1">
    <citation type="journal article" date="2024" name="IMA Fungus">
        <title>Apiospora arundinis, a panoply of carbohydrate-active enzymes and secondary metabolites.</title>
        <authorList>
            <person name="Sorensen T."/>
            <person name="Petersen C."/>
            <person name="Muurmann A.T."/>
            <person name="Christiansen J.V."/>
            <person name="Brundto M.L."/>
            <person name="Overgaard C.K."/>
            <person name="Boysen A.T."/>
            <person name="Wollenberg R.D."/>
            <person name="Larsen T.O."/>
            <person name="Sorensen J.L."/>
            <person name="Nielsen K.L."/>
            <person name="Sondergaard T.E."/>
        </authorList>
    </citation>
    <scope>NUCLEOTIDE SEQUENCE [LARGE SCALE GENOMIC DNA]</scope>
    <source>
        <strain evidence="6 7">AAU 773</strain>
    </source>
</reference>
<dbReference type="InterPro" id="IPR014767">
    <property type="entry name" value="DAD_dom"/>
</dbReference>
<dbReference type="InterPro" id="IPR010473">
    <property type="entry name" value="GTPase-bd"/>
</dbReference>
<accession>A0ABR2I196</accession>
<evidence type="ECO:0000259" key="4">
    <source>
        <dbReference type="PROSITE" id="PS51232"/>
    </source>
</evidence>
<feature type="compositionally biased region" description="Pro residues" evidence="2">
    <location>
        <begin position="1055"/>
        <end position="1134"/>
    </location>
</feature>
<evidence type="ECO:0000256" key="1">
    <source>
        <dbReference type="ARBA" id="ARBA00037935"/>
    </source>
</evidence>
<dbReference type="Pfam" id="PF06367">
    <property type="entry name" value="Drf_FH3"/>
    <property type="match status" value="1"/>
</dbReference>
<dbReference type="Gene3D" id="1.25.10.10">
    <property type="entry name" value="Leucine-rich Repeat Variant"/>
    <property type="match status" value="1"/>
</dbReference>